<feature type="compositionally biased region" description="Gly residues" evidence="1">
    <location>
        <begin position="76"/>
        <end position="86"/>
    </location>
</feature>
<organism evidence="2 3">
    <name type="scientific">Meiothermus granaticius NBRC 107808</name>
    <dbReference type="NCBI Taxonomy" id="1227551"/>
    <lineage>
        <taxon>Bacteria</taxon>
        <taxon>Thermotogati</taxon>
        <taxon>Deinococcota</taxon>
        <taxon>Deinococci</taxon>
        <taxon>Thermales</taxon>
        <taxon>Thermaceae</taxon>
        <taxon>Meiothermus</taxon>
    </lineage>
</organism>
<gene>
    <name evidence="2" type="ORF">Mgrana_02358</name>
</gene>
<protein>
    <submittedName>
        <fullName evidence="2">Uncharacterized protein</fullName>
    </submittedName>
</protein>
<comment type="caution">
    <text evidence="2">The sequence shown here is derived from an EMBL/GenBank/DDBJ whole genome shotgun (WGS) entry which is preliminary data.</text>
</comment>
<keyword evidence="3" id="KW-1185">Reference proteome</keyword>
<evidence type="ECO:0000313" key="3">
    <source>
        <dbReference type="Proteomes" id="UP000266178"/>
    </source>
</evidence>
<accession>A0A399FAU8</accession>
<evidence type="ECO:0000313" key="2">
    <source>
        <dbReference type="EMBL" id="RIH91781.1"/>
    </source>
</evidence>
<dbReference type="AlphaFoldDB" id="A0A399FAU8"/>
<proteinExistence type="predicted"/>
<feature type="region of interest" description="Disordered" evidence="1">
    <location>
        <begin position="72"/>
        <end position="101"/>
    </location>
</feature>
<sequence length="182" mass="17535">MAQAQKTIPGLACVHPARCGPVPGGQVQAVDHLWGYLEGVGAGGQIADGGKGAGGVPGAPVGQELEVIGATAGPGDLQGGGAAGRGRGLRGRAGGDRGDRQQVGLEGHRGVGAIQGQAAAPGLVALGAHPQGVVAGGQGLGHPQPGGASQGHRAVRRDRRGDLHAGIGRGEGQGQTIGHTSS</sequence>
<feature type="region of interest" description="Disordered" evidence="1">
    <location>
        <begin position="136"/>
        <end position="182"/>
    </location>
</feature>
<evidence type="ECO:0000256" key="1">
    <source>
        <dbReference type="SAM" id="MobiDB-lite"/>
    </source>
</evidence>
<dbReference type="Proteomes" id="UP000266178">
    <property type="component" value="Unassembled WGS sequence"/>
</dbReference>
<name>A0A399FAU8_9DEIN</name>
<dbReference type="EMBL" id="QWLB01000033">
    <property type="protein sequence ID" value="RIH91781.1"/>
    <property type="molecule type" value="Genomic_DNA"/>
</dbReference>
<reference evidence="2 3" key="1">
    <citation type="submission" date="2018-08" db="EMBL/GenBank/DDBJ databases">
        <title>Meiothermus granaticius genome AF-68 sequencing project.</title>
        <authorList>
            <person name="Da Costa M.S."/>
            <person name="Albuquerque L."/>
            <person name="Raposo P."/>
            <person name="Froufe H.J.C."/>
            <person name="Barroso C.S."/>
            <person name="Egas C."/>
        </authorList>
    </citation>
    <scope>NUCLEOTIDE SEQUENCE [LARGE SCALE GENOMIC DNA]</scope>
    <source>
        <strain evidence="2 3">AF-68</strain>
    </source>
</reference>